<dbReference type="PROSITE" id="PS50042">
    <property type="entry name" value="CNMP_BINDING_3"/>
    <property type="match status" value="1"/>
</dbReference>
<evidence type="ECO:0000256" key="2">
    <source>
        <dbReference type="ARBA" id="ARBA00023125"/>
    </source>
</evidence>
<keyword evidence="7" id="KW-1185">Reference proteome</keyword>
<dbReference type="AlphaFoldDB" id="A0A3P1BZ39"/>
<reference evidence="6 7" key="1">
    <citation type="submission" date="2018-11" db="EMBL/GenBank/DDBJ databases">
        <authorList>
            <person name="Zhou Z."/>
            <person name="Wang G."/>
        </authorList>
    </citation>
    <scope>NUCLEOTIDE SEQUENCE [LARGE SCALE GENOMIC DNA]</scope>
    <source>
        <strain evidence="6 7">KCTC52004</strain>
    </source>
</reference>
<evidence type="ECO:0000256" key="1">
    <source>
        <dbReference type="ARBA" id="ARBA00023015"/>
    </source>
</evidence>
<dbReference type="SUPFAM" id="SSF51206">
    <property type="entry name" value="cAMP-binding domain-like"/>
    <property type="match status" value="1"/>
</dbReference>
<dbReference type="InterPro" id="IPR012318">
    <property type="entry name" value="HTH_CRP"/>
</dbReference>
<name>A0A3P1BZ39_9BACT</name>
<evidence type="ECO:0000256" key="3">
    <source>
        <dbReference type="ARBA" id="ARBA00023163"/>
    </source>
</evidence>
<dbReference type="GO" id="GO:0003677">
    <property type="term" value="F:DNA binding"/>
    <property type="evidence" value="ECO:0007669"/>
    <property type="project" value="UniProtKB-KW"/>
</dbReference>
<dbReference type="Pfam" id="PF00027">
    <property type="entry name" value="cNMP_binding"/>
    <property type="match status" value="1"/>
</dbReference>
<sequence length="209" mass="24276">MDTIDLLAKLPGAFTESGLRQEMLTHGKFITVDKDDTIVREGQFLDFLPIVIKGEIRVFQQKEDREILLYYVREGQTCMMSLSAAYFSQTSTSYGVATKPSEIFVFPTRLVNDWQLKYSSWNAFLIQTFRSRYDELLDSFESVAFDPIDKRILTYLKNRSQKDHSSKIVISHQNLAYELGTTRVVISRILKSFEQQGKVKLFRGYIQLK</sequence>
<organism evidence="6 7">
    <name type="scientific">Larkinella rosea</name>
    <dbReference type="NCBI Taxonomy" id="2025312"/>
    <lineage>
        <taxon>Bacteria</taxon>
        <taxon>Pseudomonadati</taxon>
        <taxon>Bacteroidota</taxon>
        <taxon>Cytophagia</taxon>
        <taxon>Cytophagales</taxon>
        <taxon>Spirosomataceae</taxon>
        <taxon>Larkinella</taxon>
    </lineage>
</organism>
<dbReference type="InterPro" id="IPR000595">
    <property type="entry name" value="cNMP-bd_dom"/>
</dbReference>
<dbReference type="SUPFAM" id="SSF46785">
    <property type="entry name" value="Winged helix' DNA-binding domain"/>
    <property type="match status" value="1"/>
</dbReference>
<dbReference type="CDD" id="cd00038">
    <property type="entry name" value="CAP_ED"/>
    <property type="match status" value="1"/>
</dbReference>
<keyword evidence="3" id="KW-0804">Transcription</keyword>
<dbReference type="GO" id="GO:0006355">
    <property type="term" value="P:regulation of DNA-templated transcription"/>
    <property type="evidence" value="ECO:0007669"/>
    <property type="project" value="InterPro"/>
</dbReference>
<dbReference type="Gene3D" id="2.60.120.10">
    <property type="entry name" value="Jelly Rolls"/>
    <property type="match status" value="1"/>
</dbReference>
<accession>A0A3P1BZ39</accession>
<dbReference type="PROSITE" id="PS51063">
    <property type="entry name" value="HTH_CRP_2"/>
    <property type="match status" value="1"/>
</dbReference>
<dbReference type="InterPro" id="IPR018490">
    <property type="entry name" value="cNMP-bd_dom_sf"/>
</dbReference>
<evidence type="ECO:0000313" key="6">
    <source>
        <dbReference type="EMBL" id="RRB06327.1"/>
    </source>
</evidence>
<gene>
    <name evidence="6" type="ORF">EHT25_00535</name>
</gene>
<protein>
    <submittedName>
        <fullName evidence="6">Crp/Fnr family transcriptional regulator</fullName>
    </submittedName>
</protein>
<dbReference type="InterPro" id="IPR036390">
    <property type="entry name" value="WH_DNA-bd_sf"/>
</dbReference>
<evidence type="ECO:0000313" key="7">
    <source>
        <dbReference type="Proteomes" id="UP000271925"/>
    </source>
</evidence>
<feature type="domain" description="HTH crp-type" evidence="5">
    <location>
        <begin position="146"/>
        <end position="209"/>
    </location>
</feature>
<dbReference type="Pfam" id="PF13545">
    <property type="entry name" value="HTH_Crp_2"/>
    <property type="match status" value="1"/>
</dbReference>
<keyword evidence="2" id="KW-0238">DNA-binding</keyword>
<dbReference type="Gene3D" id="1.10.10.10">
    <property type="entry name" value="Winged helix-like DNA-binding domain superfamily/Winged helix DNA-binding domain"/>
    <property type="match status" value="1"/>
</dbReference>
<feature type="domain" description="Cyclic nucleotide-binding" evidence="4">
    <location>
        <begin position="29"/>
        <end position="77"/>
    </location>
</feature>
<evidence type="ECO:0000259" key="5">
    <source>
        <dbReference type="PROSITE" id="PS51063"/>
    </source>
</evidence>
<dbReference type="Proteomes" id="UP000271925">
    <property type="component" value="Unassembled WGS sequence"/>
</dbReference>
<dbReference type="InterPro" id="IPR036388">
    <property type="entry name" value="WH-like_DNA-bd_sf"/>
</dbReference>
<keyword evidence="1" id="KW-0805">Transcription regulation</keyword>
<dbReference type="EMBL" id="RQJO01000007">
    <property type="protein sequence ID" value="RRB06327.1"/>
    <property type="molecule type" value="Genomic_DNA"/>
</dbReference>
<dbReference type="OrthoDB" id="9776746at2"/>
<comment type="caution">
    <text evidence="6">The sequence shown here is derived from an EMBL/GenBank/DDBJ whole genome shotgun (WGS) entry which is preliminary data.</text>
</comment>
<dbReference type="InterPro" id="IPR014710">
    <property type="entry name" value="RmlC-like_jellyroll"/>
</dbReference>
<evidence type="ECO:0000259" key="4">
    <source>
        <dbReference type="PROSITE" id="PS50042"/>
    </source>
</evidence>
<dbReference type="RefSeq" id="WP_124869047.1">
    <property type="nucleotide sequence ID" value="NZ_RQJO01000007.1"/>
</dbReference>
<proteinExistence type="predicted"/>